<dbReference type="GO" id="GO:0016020">
    <property type="term" value="C:membrane"/>
    <property type="evidence" value="ECO:0007669"/>
    <property type="project" value="InterPro"/>
</dbReference>
<evidence type="ECO:0000259" key="3">
    <source>
        <dbReference type="PROSITE" id="PS50112"/>
    </source>
</evidence>
<dbReference type="Pfam" id="PF08447">
    <property type="entry name" value="PAS_3"/>
    <property type="match status" value="1"/>
</dbReference>
<evidence type="ECO:0000259" key="2">
    <source>
        <dbReference type="PROSITE" id="PS50111"/>
    </source>
</evidence>
<dbReference type="eggNOG" id="COG0840">
    <property type="taxonomic scope" value="Bacteria"/>
</dbReference>
<keyword evidence="1" id="KW-0807">Transducer</keyword>
<feature type="domain" description="PAC" evidence="4">
    <location>
        <begin position="84"/>
        <end position="136"/>
    </location>
</feature>
<gene>
    <name evidence="5" type="ORF">AZ34_14770</name>
</gene>
<dbReference type="InterPro" id="IPR013655">
    <property type="entry name" value="PAS_fold_3"/>
</dbReference>
<dbReference type="Pfam" id="PF08448">
    <property type="entry name" value="PAS_4"/>
    <property type="match status" value="1"/>
</dbReference>
<evidence type="ECO:0000313" key="5">
    <source>
        <dbReference type="EMBL" id="EYC52189.1"/>
    </source>
</evidence>
<name>A0A016XJC5_9BURK</name>
<dbReference type="NCBIfam" id="TIGR00229">
    <property type="entry name" value="sensory_box"/>
    <property type="match status" value="2"/>
</dbReference>
<dbReference type="EMBL" id="JEMG01000001">
    <property type="protein sequence ID" value="EYC52189.1"/>
    <property type="molecule type" value="Genomic_DNA"/>
</dbReference>
<dbReference type="Proteomes" id="UP000023268">
    <property type="component" value="Unassembled WGS sequence"/>
</dbReference>
<dbReference type="STRING" id="1458275.AZ34_14770"/>
<dbReference type="InterPro" id="IPR035965">
    <property type="entry name" value="PAS-like_dom_sf"/>
</dbReference>
<evidence type="ECO:0000313" key="6">
    <source>
        <dbReference type="Proteomes" id="UP000023268"/>
    </source>
</evidence>
<organism evidence="5 6">
    <name type="scientific">Hylemonella gracilis str. Niagara R</name>
    <dbReference type="NCBI Taxonomy" id="1458275"/>
    <lineage>
        <taxon>Bacteria</taxon>
        <taxon>Pseudomonadati</taxon>
        <taxon>Pseudomonadota</taxon>
        <taxon>Betaproteobacteria</taxon>
        <taxon>Burkholderiales</taxon>
        <taxon>Comamonadaceae</taxon>
        <taxon>Hylemonella</taxon>
    </lineage>
</organism>
<comment type="caution">
    <text evidence="5">The sequence shown here is derived from an EMBL/GenBank/DDBJ whole genome shotgun (WGS) entry which is preliminary data.</text>
</comment>
<reference evidence="5 6" key="1">
    <citation type="submission" date="2014-02" db="EMBL/GenBank/DDBJ databases">
        <title>Draft Genome of Hylemonella gracilis isolated from the Niagara River.</title>
        <authorList>
            <person name="Pawlowski D.R."/>
            <person name="Koudelka G.B."/>
        </authorList>
    </citation>
    <scope>NUCLEOTIDE SEQUENCE [LARGE SCALE GENOMIC DNA]</scope>
    <source>
        <strain evidence="5 6">Niagara R</strain>
    </source>
</reference>
<feature type="domain" description="Methyl-accepting transducer" evidence="2">
    <location>
        <begin position="258"/>
        <end position="427"/>
    </location>
</feature>
<feature type="domain" description="PAS" evidence="3">
    <location>
        <begin position="11"/>
        <end position="64"/>
    </location>
</feature>
<dbReference type="InterPro" id="IPR004089">
    <property type="entry name" value="MCPsignal_dom"/>
</dbReference>
<dbReference type="InterPro" id="IPR000700">
    <property type="entry name" value="PAS-assoc_C"/>
</dbReference>
<dbReference type="Gene3D" id="1.10.287.950">
    <property type="entry name" value="Methyl-accepting chemotaxis protein"/>
    <property type="match status" value="1"/>
</dbReference>
<dbReference type="PANTHER" id="PTHR24422:SF10">
    <property type="entry name" value="CHEMOTAXIS PROTEIN METHYLTRANSFERASE 2"/>
    <property type="match status" value="1"/>
</dbReference>
<dbReference type="SUPFAM" id="SSF58104">
    <property type="entry name" value="Methyl-accepting chemotaxis protein (MCP) signaling domain"/>
    <property type="match status" value="1"/>
</dbReference>
<dbReference type="InterPro" id="IPR013656">
    <property type="entry name" value="PAS_4"/>
</dbReference>
<dbReference type="Pfam" id="PF00015">
    <property type="entry name" value="MCPsignal"/>
    <property type="match status" value="1"/>
</dbReference>
<dbReference type="OrthoDB" id="9765776at2"/>
<accession>A0A016XJC5</accession>
<dbReference type="PROSITE" id="PS50112">
    <property type="entry name" value="PAS"/>
    <property type="match status" value="2"/>
</dbReference>
<feature type="domain" description="PAC" evidence="4">
    <location>
        <begin position="206"/>
        <end position="258"/>
    </location>
</feature>
<dbReference type="PROSITE" id="PS50111">
    <property type="entry name" value="CHEMOTAXIS_TRANSDUC_2"/>
    <property type="match status" value="1"/>
</dbReference>
<dbReference type="GO" id="GO:0007165">
    <property type="term" value="P:signal transduction"/>
    <property type="evidence" value="ECO:0007669"/>
    <property type="project" value="UniProtKB-KW"/>
</dbReference>
<dbReference type="InterPro" id="IPR050903">
    <property type="entry name" value="Bact_Chemotaxis_MeTrfase"/>
</dbReference>
<sequence>MLFQFIRQRNEASATGRAIDLSTAIVNLGPDGKVLSANALFGNIFGFSPAELKGKHHSELCYPDYATSSEYQQFWRKLRAGESFGGLFKRRRRDGSTVWLRATYTPVKNRRGEVVRVVKLAYDVTQQTNERMETSAVMTAINRSMALIAFDTQGYVRRVNENFLKAMGYREADVLGQHHSMFCRRDYVSSPQYAAFWDDLRRGVYHQGQIERVTRSGAPIWLTASYNPIESEDGEVIGVVKLATDITASVLESQARQEGVNKAYTVALQTQELSSRSSETVEQVVQRIQSTAQSIEGSSKEVTALGEQTRSIVNAVDAIRRVADQTNLLALNAAVEAARAGEQGRGFAVVAGEVRSLAASSKEATQSIVSVIAAVERQVSGLTVAMKSSIEAVNDSVGLAAEAVQHIQRIKADSGEVVSAVQALRTE</sequence>
<protein>
    <submittedName>
        <fullName evidence="5">Pili assembly chaperone</fullName>
    </submittedName>
</protein>
<dbReference type="InterPro" id="IPR000014">
    <property type="entry name" value="PAS"/>
</dbReference>
<dbReference type="SMART" id="SM00086">
    <property type="entry name" value="PAC"/>
    <property type="match status" value="2"/>
</dbReference>
<dbReference type="PANTHER" id="PTHR24422">
    <property type="entry name" value="CHEMOTAXIS PROTEIN METHYLTRANSFERASE"/>
    <property type="match status" value="1"/>
</dbReference>
<feature type="domain" description="PAS" evidence="3">
    <location>
        <begin position="147"/>
        <end position="177"/>
    </location>
</feature>
<dbReference type="RefSeq" id="WP_035609323.1">
    <property type="nucleotide sequence ID" value="NZ_JEMG01000001.1"/>
</dbReference>
<dbReference type="SMART" id="SM00283">
    <property type="entry name" value="MA"/>
    <property type="match status" value="1"/>
</dbReference>
<dbReference type="CDD" id="cd00130">
    <property type="entry name" value="PAS"/>
    <property type="match status" value="2"/>
</dbReference>
<evidence type="ECO:0000259" key="4">
    <source>
        <dbReference type="PROSITE" id="PS50113"/>
    </source>
</evidence>
<dbReference type="SMART" id="SM00091">
    <property type="entry name" value="PAS"/>
    <property type="match status" value="2"/>
</dbReference>
<dbReference type="AlphaFoldDB" id="A0A016XJC5"/>
<dbReference type="PROSITE" id="PS50113">
    <property type="entry name" value="PAC"/>
    <property type="match status" value="2"/>
</dbReference>
<proteinExistence type="predicted"/>
<dbReference type="SUPFAM" id="SSF55785">
    <property type="entry name" value="PYP-like sensor domain (PAS domain)"/>
    <property type="match status" value="2"/>
</dbReference>
<evidence type="ECO:0000256" key="1">
    <source>
        <dbReference type="PROSITE-ProRule" id="PRU00284"/>
    </source>
</evidence>
<dbReference type="Gene3D" id="3.30.450.20">
    <property type="entry name" value="PAS domain"/>
    <property type="match status" value="2"/>
</dbReference>
<dbReference type="InterPro" id="IPR001610">
    <property type="entry name" value="PAC"/>
</dbReference>